<dbReference type="OrthoDB" id="264161at2759"/>
<proteinExistence type="predicted"/>
<name>A0A0M9G2B5_LEPPY</name>
<comment type="caution">
    <text evidence="1">The sequence shown here is derived from an EMBL/GenBank/DDBJ whole genome shotgun (WGS) entry which is preliminary data.</text>
</comment>
<dbReference type="RefSeq" id="XP_015659354.1">
    <property type="nucleotide sequence ID" value="XM_015801953.1"/>
</dbReference>
<dbReference type="EMBL" id="LGTL01000007">
    <property type="protein sequence ID" value="KPA80914.1"/>
    <property type="molecule type" value="Genomic_DNA"/>
</dbReference>
<dbReference type="VEuPathDB" id="TriTrypDB:LpyrH10_07_1220"/>
<sequence>MELRMSRGRNLRFLVDRAVCSLRFYDAAAASTTIDALGQLSVCGLHAPELLRELAPSLPYYTPTQLTTLMQGLSLLRVSHHMMTAYVLKLFLTSLKQKSHMQVGDVQTHVPSSALYQSEVAAMAAMTRVLQQYHTQRTIRAFLAAADRALRTGRGLASDERADVRAASAKLKNGVRGDLNCVRLPPHSASSTLCSPHDRETALQLLYLLEVFINAGVCVAAPHTPHWLRRMLVHVPPSCFTLRELLHVHTRLFSTDGGHTASAQDKAGGNLRCLHRTQCIHIASAVVRSKREAATFAQHCEAQMNDAPYVQHLSCEDQRFMESFYVQLSETERYAVLRCAVHCKLGGKEERVHGDAATQLQSVAGASEYAFAATWHAFCTADAFYRLTRDLCGEPCTQSWRWWLRLLEGHMTCQGAASAVSVRGCSAPTATQDAVLLSIALVQLLHAQYTQDLTVGGSFDAPCSLPRSTPLEATTRFGTPAADSVHAAVRLLCNLLPLCCAATSPCPPSLSSQAVEAATWELLSLLLAVGAASHEEGEDLSFRNWLKRRQQQCSQYADHDGPTETLPLWDRFSQVHTSTLSCLMLWWFQYWRHDEGIPSNSGRLTSRCPLHSAEKLFYLHWRIAERADHDLCRASCGGEGREGSICPPLWDSDEDSLRLVWQALISATVASLSHVHSLYQRGHEQGGDSDARASSYPSSCVIDLLCVLSEGMRRRQASTKRFTSSLLDVMCQSSLPGVCCDVVELLTTDVNMGSSQVHGVAPRPRLHVFKRMQLELNPVQQWRRCEWWGPTTTRDGSSPDMMNVLQQLLRGAFCGDPTPTFAGTGSDHTSTCRVWRWLYRLLLVYLQQHSTCLSGHRLLGSSAARACDQAEERICPAVYQACLSSLSLQSVDGVERTSHCGSAFQLTHPTSLAPTFPVFAAPVQSGSFSHYAQLASTMMCNIESFWSWSDDVFMNDTLRDLCNGPAPPTLSSSDVSSAGAWLWRQRRWYRDDRIIHLAGVSRKTQQAATTGDDAARLAGGVRVGFEDGAARAERVGSGDGAVEDGQPWRDQELLVELVGHVRMTTGAALLLNGCDKWGSPSDLTDAVLPESNCACEAFPRTASPLLRHTFMDGVLAQLQAFFWTYCRDVLIVCSSQIREATPGISCIAWVRNAELAVLHGVLEWRQAERKYPFRRGLVEGGDGAAFSSLSDNRERLSTDAEHRACLMLLPLLWHALHAPHGTRTGQSSDADDLPADLKSAAVRRAVLDVWRLRVFADEWCRHLPLTGAHAPAHTRLMTCLRASLSSPRDGHNEAADSVLRRAVAELEATVKGHDWLDNTASPASRPFHFLIDMLDSICRMAPQKEPPKCTFASAEENGQLGSERYGTTAGSVPHSLDGLSPMEMYLKCILPLHPFLSSSCGFLGEVRRVSERRLVVVTWVHVLVVQSLSTQHPRLYAGSCELTSTEGGDHNGSESSCAACVHDSLATLAALEQKLLSVGVGVGMSASACREPVDKRCCLLCLCLVRELQAALTALRILVSDPPEHHPSRLNAAPLCKKNFNAVQ</sequence>
<evidence type="ECO:0000313" key="2">
    <source>
        <dbReference type="Proteomes" id="UP000037923"/>
    </source>
</evidence>
<protein>
    <submittedName>
        <fullName evidence="1">Uncharacterized protein</fullName>
    </submittedName>
</protein>
<keyword evidence="2" id="KW-1185">Reference proteome</keyword>
<dbReference type="RefSeq" id="XP_015659353.1">
    <property type="nucleotide sequence ID" value="XM_015801952.1"/>
</dbReference>
<dbReference type="Proteomes" id="UP000037923">
    <property type="component" value="Unassembled WGS sequence"/>
</dbReference>
<dbReference type="EMBL" id="LGTL01000007">
    <property type="protein sequence ID" value="KPA80915.1"/>
    <property type="molecule type" value="Genomic_DNA"/>
</dbReference>
<dbReference type="OMA" id="CERAQER"/>
<evidence type="ECO:0000313" key="1">
    <source>
        <dbReference type="EMBL" id="KPA80915.1"/>
    </source>
</evidence>
<reference evidence="1 2" key="1">
    <citation type="submission" date="2015-07" db="EMBL/GenBank/DDBJ databases">
        <title>High-quality genome of monoxenous trypanosomatid Leptomonas pyrrhocoris.</title>
        <authorList>
            <person name="Flegontov P."/>
            <person name="Butenko A."/>
            <person name="Firsov S."/>
            <person name="Vlcek C."/>
            <person name="Logacheva M.D."/>
            <person name="Field M."/>
            <person name="Filatov D."/>
            <person name="Flegontova O."/>
            <person name="Gerasimov E."/>
            <person name="Jackson A.P."/>
            <person name="Kelly S."/>
            <person name="Opperdoes F."/>
            <person name="O'Reilly A."/>
            <person name="Votypka J."/>
            <person name="Yurchenko V."/>
            <person name="Lukes J."/>
        </authorList>
    </citation>
    <scope>NUCLEOTIDE SEQUENCE [LARGE SCALE GENOMIC DNA]</scope>
    <source>
        <strain evidence="1">H10</strain>
    </source>
</reference>
<dbReference type="GeneID" id="26904606"/>
<gene>
    <name evidence="1" type="ORF">ABB37_04315</name>
</gene>
<organism evidence="1 2">
    <name type="scientific">Leptomonas pyrrhocoris</name>
    <name type="common">Firebug parasite</name>
    <dbReference type="NCBI Taxonomy" id="157538"/>
    <lineage>
        <taxon>Eukaryota</taxon>
        <taxon>Discoba</taxon>
        <taxon>Euglenozoa</taxon>
        <taxon>Kinetoplastea</taxon>
        <taxon>Metakinetoplastina</taxon>
        <taxon>Trypanosomatida</taxon>
        <taxon>Trypanosomatidae</taxon>
        <taxon>Leishmaniinae</taxon>
        <taxon>Leptomonas</taxon>
    </lineage>
</organism>
<accession>A0A0M9G2B5</accession>